<accession>A0A518DUF8</accession>
<feature type="compositionally biased region" description="Gly residues" evidence="1">
    <location>
        <begin position="392"/>
        <end position="415"/>
    </location>
</feature>
<feature type="region of interest" description="Disordered" evidence="1">
    <location>
        <begin position="499"/>
        <end position="524"/>
    </location>
</feature>
<keyword evidence="2" id="KW-0812">Transmembrane</keyword>
<feature type="region of interest" description="Disordered" evidence="1">
    <location>
        <begin position="338"/>
        <end position="471"/>
    </location>
</feature>
<dbReference type="AlphaFoldDB" id="A0A518DUF8"/>
<dbReference type="OrthoDB" id="233190at2"/>
<keyword evidence="4" id="KW-1185">Reference proteome</keyword>
<gene>
    <name evidence="3" type="ORF">Pla8534_32790</name>
</gene>
<feature type="compositionally biased region" description="Gly residues" evidence="1">
    <location>
        <begin position="442"/>
        <end position="471"/>
    </location>
</feature>
<proteinExistence type="predicted"/>
<evidence type="ECO:0000313" key="3">
    <source>
        <dbReference type="EMBL" id="QDU95464.1"/>
    </source>
</evidence>
<dbReference type="RefSeq" id="WP_145054202.1">
    <property type="nucleotide sequence ID" value="NZ_CP036433.1"/>
</dbReference>
<keyword evidence="2" id="KW-1133">Transmembrane helix</keyword>
<feature type="transmembrane region" description="Helical" evidence="2">
    <location>
        <begin position="12"/>
        <end position="37"/>
    </location>
</feature>
<name>A0A518DUF8_9BACT</name>
<protein>
    <submittedName>
        <fullName evidence="3">Uncharacterized protein</fullName>
    </submittedName>
</protein>
<evidence type="ECO:0000256" key="2">
    <source>
        <dbReference type="SAM" id="Phobius"/>
    </source>
</evidence>
<organism evidence="3 4">
    <name type="scientific">Lignipirellula cremea</name>
    <dbReference type="NCBI Taxonomy" id="2528010"/>
    <lineage>
        <taxon>Bacteria</taxon>
        <taxon>Pseudomonadati</taxon>
        <taxon>Planctomycetota</taxon>
        <taxon>Planctomycetia</taxon>
        <taxon>Pirellulales</taxon>
        <taxon>Pirellulaceae</taxon>
        <taxon>Lignipirellula</taxon>
    </lineage>
</organism>
<evidence type="ECO:0000313" key="4">
    <source>
        <dbReference type="Proteomes" id="UP000317648"/>
    </source>
</evidence>
<evidence type="ECO:0000256" key="1">
    <source>
        <dbReference type="SAM" id="MobiDB-lite"/>
    </source>
</evidence>
<sequence>MRRSRKIRPTTTVSLFPFLAVLICTMGALIVLLVIMVNRGRVQAADIAQNRQVEAERLQAEQVARRAEEGIQIEDEQWRSQVLASQREQTEAALDRSRAELAYLDDSVRDLHHRLDTLVEQAGYFQSTAEERDKQAAAAAAELARVQQAIELTKKEFESKKLQAAAEPTSYAIVMHDTQRGTHRRPIFVECTDRGVILQPEGIVLGPDDFASPLPALNPLDAALLAVQSYLTRYQPNAKEEPYPLLLVRPDGAVAYAAARSAMQSWGDRFGYELIEADLKIAYPEPDPALKAVLEETIENARLRMDRIAAARPSLYVGSVRKRGLRVSNQGGFVEVDGGGSGLGGSGQGGSSSGGYGGTGSGGSDTFSGNHPDTRGVGQGSQGTPFSSAGRGPAGGEGGGSGGGQGTGAGGGQGAPGASAQGAELASTNGPYAGQRRSPGEAGQGSGQGAGQGSGSGAAGDGNGGGTAGGLAGGPSGGAAGGSSGGAAGGMAGGVPNGQAGGSAAGTSASGGSQGNGGTSPIAATRGSDWALSGAARGATAITRPVTIYCTRSTLTLQPERGLRMNPQAVPIGNDMRSAASDLVVKVQDYTKTWGLAGATAYWRPILSVHVEPGAEFRYQELEQALQGSGLILERKNR</sequence>
<reference evidence="3 4" key="1">
    <citation type="submission" date="2019-02" db="EMBL/GenBank/DDBJ databases">
        <title>Deep-cultivation of Planctomycetes and their phenomic and genomic characterization uncovers novel biology.</title>
        <authorList>
            <person name="Wiegand S."/>
            <person name="Jogler M."/>
            <person name="Boedeker C."/>
            <person name="Pinto D."/>
            <person name="Vollmers J."/>
            <person name="Rivas-Marin E."/>
            <person name="Kohn T."/>
            <person name="Peeters S.H."/>
            <person name="Heuer A."/>
            <person name="Rast P."/>
            <person name="Oberbeckmann S."/>
            <person name="Bunk B."/>
            <person name="Jeske O."/>
            <person name="Meyerdierks A."/>
            <person name="Storesund J.E."/>
            <person name="Kallscheuer N."/>
            <person name="Luecker S."/>
            <person name="Lage O.M."/>
            <person name="Pohl T."/>
            <person name="Merkel B.J."/>
            <person name="Hornburger P."/>
            <person name="Mueller R.-W."/>
            <person name="Bruemmer F."/>
            <person name="Labrenz M."/>
            <person name="Spormann A.M."/>
            <person name="Op den Camp H."/>
            <person name="Overmann J."/>
            <person name="Amann R."/>
            <person name="Jetten M.S.M."/>
            <person name="Mascher T."/>
            <person name="Medema M.H."/>
            <person name="Devos D.P."/>
            <person name="Kaster A.-K."/>
            <person name="Ovreas L."/>
            <person name="Rohde M."/>
            <person name="Galperin M.Y."/>
            <person name="Jogler C."/>
        </authorList>
    </citation>
    <scope>NUCLEOTIDE SEQUENCE [LARGE SCALE GENOMIC DNA]</scope>
    <source>
        <strain evidence="3 4">Pla85_3_4</strain>
    </source>
</reference>
<dbReference type="Proteomes" id="UP000317648">
    <property type="component" value="Chromosome"/>
</dbReference>
<feature type="compositionally biased region" description="Gly residues" evidence="1">
    <location>
        <begin position="338"/>
        <end position="363"/>
    </location>
</feature>
<dbReference type="KEGG" id="lcre:Pla8534_32790"/>
<keyword evidence="2" id="KW-0472">Membrane</keyword>
<dbReference type="EMBL" id="CP036433">
    <property type="protein sequence ID" value="QDU95464.1"/>
    <property type="molecule type" value="Genomic_DNA"/>
</dbReference>